<evidence type="ECO:0000313" key="2">
    <source>
        <dbReference type="EMBL" id="KAK2089617.1"/>
    </source>
</evidence>
<accession>A0ABQ9TZP8</accession>
<name>A0ABQ9TZP8_SAGOE</name>
<dbReference type="EMBL" id="JASSZA010000018">
    <property type="protein sequence ID" value="KAK2089617.1"/>
    <property type="molecule type" value="Genomic_DNA"/>
</dbReference>
<proteinExistence type="predicted"/>
<evidence type="ECO:0000313" key="3">
    <source>
        <dbReference type="Proteomes" id="UP001266305"/>
    </source>
</evidence>
<keyword evidence="3" id="KW-1185">Reference proteome</keyword>
<organism evidence="2 3">
    <name type="scientific">Saguinus oedipus</name>
    <name type="common">Cotton-top tamarin</name>
    <name type="synonym">Oedipomidas oedipus</name>
    <dbReference type="NCBI Taxonomy" id="9490"/>
    <lineage>
        <taxon>Eukaryota</taxon>
        <taxon>Metazoa</taxon>
        <taxon>Chordata</taxon>
        <taxon>Craniata</taxon>
        <taxon>Vertebrata</taxon>
        <taxon>Euteleostomi</taxon>
        <taxon>Mammalia</taxon>
        <taxon>Eutheria</taxon>
        <taxon>Euarchontoglires</taxon>
        <taxon>Primates</taxon>
        <taxon>Haplorrhini</taxon>
        <taxon>Platyrrhini</taxon>
        <taxon>Cebidae</taxon>
        <taxon>Callitrichinae</taxon>
        <taxon>Saguinus</taxon>
    </lineage>
</organism>
<gene>
    <name evidence="2" type="ORF">P7K49_032283</name>
</gene>
<evidence type="ECO:0000256" key="1">
    <source>
        <dbReference type="SAM" id="MobiDB-lite"/>
    </source>
</evidence>
<feature type="non-terminal residue" evidence="2">
    <location>
        <position position="131"/>
    </location>
</feature>
<feature type="compositionally biased region" description="Basic and acidic residues" evidence="1">
    <location>
        <begin position="32"/>
        <end position="51"/>
    </location>
</feature>
<reference evidence="2 3" key="1">
    <citation type="submission" date="2023-05" db="EMBL/GenBank/DDBJ databases">
        <title>B98-5 Cell Line De Novo Hybrid Assembly: An Optical Mapping Approach.</title>
        <authorList>
            <person name="Kananen K."/>
            <person name="Auerbach J.A."/>
            <person name="Kautto E."/>
            <person name="Blachly J.S."/>
        </authorList>
    </citation>
    <scope>NUCLEOTIDE SEQUENCE [LARGE SCALE GENOMIC DNA]</scope>
    <source>
        <strain evidence="2">B95-8</strain>
        <tissue evidence="2">Cell line</tissue>
    </source>
</reference>
<comment type="caution">
    <text evidence="2">The sequence shown here is derived from an EMBL/GenBank/DDBJ whole genome shotgun (WGS) entry which is preliminary data.</text>
</comment>
<sequence length="131" mass="13660">MQLGPGQKAVRAAATDLFLRPLWVWSRVVSRRPEADGNCEERSCRTPRAEGKGTVTGKLTQKSKWAGSSLGEDSRGLSMSPGGPSGQVSGCAQPVLKTVTNLKTSGPRPAQTDCAGGLVKLAPSHVCADSN</sequence>
<dbReference type="Proteomes" id="UP001266305">
    <property type="component" value="Unassembled WGS sequence"/>
</dbReference>
<protein>
    <submittedName>
        <fullName evidence="2">Uncharacterized protein</fullName>
    </submittedName>
</protein>
<feature type="region of interest" description="Disordered" evidence="1">
    <location>
        <begin position="32"/>
        <end position="91"/>
    </location>
</feature>